<proteinExistence type="predicted"/>
<comment type="caution">
    <text evidence="1">The sequence shown here is derived from an EMBL/GenBank/DDBJ whole genome shotgun (WGS) entry which is preliminary data.</text>
</comment>
<evidence type="ECO:0000313" key="2">
    <source>
        <dbReference type="Proteomes" id="UP000268007"/>
    </source>
</evidence>
<dbReference type="AlphaFoldDB" id="A0A495J6E2"/>
<protein>
    <submittedName>
        <fullName evidence="1">Uncharacterized protein</fullName>
    </submittedName>
</protein>
<name>A0A495J6E2_9SPHI</name>
<dbReference type="EMBL" id="RBKU01000001">
    <property type="protein sequence ID" value="RKR84303.1"/>
    <property type="molecule type" value="Genomic_DNA"/>
</dbReference>
<sequence length="185" mass="21511">MSNTDGHTKTLRFSDGLDEKFGKLAQKLRRSKLQLFGLMVDYFHRTGKDPADISDELLKSTLVKNHDTYIRFIRAQEEKVLIPVKVEVDRMIQSQIKILDFFNNQLIKTNADLLNNQQTQVQKFIETDKLLKAIAEKLETKESLKLKFLYILNSYSKARESFGFTTPAKEKEDLLNLTRQQIAKL</sequence>
<gene>
    <name evidence="1" type="ORF">BDD43_4535</name>
</gene>
<evidence type="ECO:0000313" key="1">
    <source>
        <dbReference type="EMBL" id="RKR84303.1"/>
    </source>
</evidence>
<dbReference type="InterPro" id="IPR048012">
    <property type="entry name" value="BfmA-like_N"/>
</dbReference>
<dbReference type="OrthoDB" id="944975at2"/>
<organism evidence="1 2">
    <name type="scientific">Mucilaginibacter gracilis</name>
    <dbReference type="NCBI Taxonomy" id="423350"/>
    <lineage>
        <taxon>Bacteria</taxon>
        <taxon>Pseudomonadati</taxon>
        <taxon>Bacteroidota</taxon>
        <taxon>Sphingobacteriia</taxon>
        <taxon>Sphingobacteriales</taxon>
        <taxon>Sphingobacteriaceae</taxon>
        <taxon>Mucilaginibacter</taxon>
    </lineage>
</organism>
<accession>A0A495J6E2</accession>
<dbReference type="Proteomes" id="UP000268007">
    <property type="component" value="Unassembled WGS sequence"/>
</dbReference>
<reference evidence="1 2" key="1">
    <citation type="submission" date="2018-10" db="EMBL/GenBank/DDBJ databases">
        <title>Genomic Encyclopedia of Archaeal and Bacterial Type Strains, Phase II (KMG-II): from individual species to whole genera.</title>
        <authorList>
            <person name="Goeker M."/>
        </authorList>
    </citation>
    <scope>NUCLEOTIDE SEQUENCE [LARGE SCALE GENOMIC DNA]</scope>
    <source>
        <strain evidence="1 2">DSM 18602</strain>
    </source>
</reference>
<keyword evidence="2" id="KW-1185">Reference proteome</keyword>
<dbReference type="RefSeq" id="WP_121199830.1">
    <property type="nucleotide sequence ID" value="NZ_RBKU01000001.1"/>
</dbReference>
<dbReference type="NCBIfam" id="NF041200">
    <property type="entry name" value="mob_BfmA_Nterm"/>
    <property type="match status" value="1"/>
</dbReference>